<name>A0A1F6MC20_9BACT</name>
<keyword evidence="2 5" id="KW-0694">RNA-binding</keyword>
<dbReference type="GO" id="GO:0003735">
    <property type="term" value="F:structural constituent of ribosome"/>
    <property type="evidence" value="ECO:0007669"/>
    <property type="project" value="InterPro"/>
</dbReference>
<evidence type="ECO:0000256" key="3">
    <source>
        <dbReference type="ARBA" id="ARBA00022980"/>
    </source>
</evidence>
<protein>
    <recommendedName>
        <fullName evidence="5">Large ribosomal subunit protein bL25</fullName>
    </recommendedName>
    <alternativeName>
        <fullName evidence="5">General stress protein CTC</fullName>
    </alternativeName>
</protein>
<dbReference type="SUPFAM" id="SSF50715">
    <property type="entry name" value="Ribosomal protein L25-like"/>
    <property type="match status" value="1"/>
</dbReference>
<comment type="caution">
    <text evidence="9">The sequence shown here is derived from an EMBL/GenBank/DDBJ whole genome shotgun (WGS) entry which is preliminary data.</text>
</comment>
<feature type="compositionally biased region" description="Basic and acidic residues" evidence="6">
    <location>
        <begin position="199"/>
        <end position="210"/>
    </location>
</feature>
<comment type="subunit">
    <text evidence="5">Part of the 50S ribosomal subunit; part of the 5S rRNA/L5/L18/L25 subcomplex. Contacts the 5S rRNA. Binds to the 5S rRNA independently of L5 and L18.</text>
</comment>
<keyword evidence="1 5" id="KW-0699">rRNA-binding</keyword>
<evidence type="ECO:0000256" key="2">
    <source>
        <dbReference type="ARBA" id="ARBA00022884"/>
    </source>
</evidence>
<comment type="function">
    <text evidence="5">This is one of the proteins that binds to the 5S RNA in the ribosome where it forms part of the central protuberance.</text>
</comment>
<evidence type="ECO:0000256" key="1">
    <source>
        <dbReference type="ARBA" id="ARBA00022730"/>
    </source>
</evidence>
<accession>A0A1F6MC20</accession>
<dbReference type="Pfam" id="PF01386">
    <property type="entry name" value="Ribosomal_L25p"/>
    <property type="match status" value="1"/>
</dbReference>
<dbReference type="PANTHER" id="PTHR33284">
    <property type="entry name" value="RIBOSOMAL PROTEIN L25/GLN-TRNA SYNTHETASE, ANTI-CODON-BINDING DOMAIN-CONTAINING PROTEIN"/>
    <property type="match status" value="1"/>
</dbReference>
<evidence type="ECO:0000259" key="7">
    <source>
        <dbReference type="Pfam" id="PF01386"/>
    </source>
</evidence>
<evidence type="ECO:0000256" key="4">
    <source>
        <dbReference type="ARBA" id="ARBA00023274"/>
    </source>
</evidence>
<dbReference type="Gene3D" id="2.170.120.20">
    <property type="entry name" value="Ribosomal protein L25, beta domain"/>
    <property type="match status" value="1"/>
</dbReference>
<dbReference type="Gene3D" id="2.40.240.10">
    <property type="entry name" value="Ribosomal Protein L25, Chain P"/>
    <property type="match status" value="1"/>
</dbReference>
<dbReference type="PANTHER" id="PTHR33284:SF1">
    <property type="entry name" value="RIBOSOMAL PROTEIN L25_GLN-TRNA SYNTHETASE, ANTI-CODON-BINDING DOMAIN-CONTAINING PROTEIN"/>
    <property type="match status" value="1"/>
</dbReference>
<dbReference type="InterPro" id="IPR020057">
    <property type="entry name" value="Ribosomal_bL25_b-dom"/>
</dbReference>
<feature type="region of interest" description="Disordered" evidence="6">
    <location>
        <begin position="197"/>
        <end position="244"/>
    </location>
</feature>
<comment type="similarity">
    <text evidence="5">Belongs to the bacterial ribosomal protein bL25 family. CTC subfamily.</text>
</comment>
<dbReference type="AlphaFoldDB" id="A0A1F6MC20"/>
<feature type="domain" description="Large ribosomal subunit protein bL25 L25" evidence="7">
    <location>
        <begin position="16"/>
        <end position="87"/>
    </location>
</feature>
<dbReference type="EMBL" id="MFPU01000062">
    <property type="protein sequence ID" value="OGH69164.1"/>
    <property type="molecule type" value="Genomic_DNA"/>
</dbReference>
<dbReference type="InterPro" id="IPR029751">
    <property type="entry name" value="Ribosomal_L25_dom"/>
</dbReference>
<gene>
    <name evidence="5" type="primary">rplY</name>
    <name evidence="5" type="synonym">ctc</name>
    <name evidence="9" type="ORF">A2754_01765</name>
</gene>
<evidence type="ECO:0000256" key="5">
    <source>
        <dbReference type="HAMAP-Rule" id="MF_01334"/>
    </source>
</evidence>
<dbReference type="GO" id="GO:0006412">
    <property type="term" value="P:translation"/>
    <property type="evidence" value="ECO:0007669"/>
    <property type="project" value="UniProtKB-UniRule"/>
</dbReference>
<dbReference type="InterPro" id="IPR001021">
    <property type="entry name" value="Ribosomal_bL25_long"/>
</dbReference>
<dbReference type="InterPro" id="IPR020056">
    <property type="entry name" value="Rbsml_bL25/Gln-tRNA_synth_N"/>
</dbReference>
<dbReference type="GO" id="GO:0008097">
    <property type="term" value="F:5S rRNA binding"/>
    <property type="evidence" value="ECO:0007669"/>
    <property type="project" value="InterPro"/>
</dbReference>
<dbReference type="InterPro" id="IPR011035">
    <property type="entry name" value="Ribosomal_bL25/Gln-tRNA_synth"/>
</dbReference>
<proteinExistence type="inferred from homology"/>
<keyword evidence="3 5" id="KW-0689">Ribosomal protein</keyword>
<evidence type="ECO:0000313" key="9">
    <source>
        <dbReference type="EMBL" id="OGH69164.1"/>
    </source>
</evidence>
<dbReference type="InterPro" id="IPR037121">
    <property type="entry name" value="Ribosomal_bL25_C"/>
</dbReference>
<evidence type="ECO:0000313" key="10">
    <source>
        <dbReference type="Proteomes" id="UP000177953"/>
    </source>
</evidence>
<evidence type="ECO:0000256" key="6">
    <source>
        <dbReference type="SAM" id="MobiDB-lite"/>
    </source>
</evidence>
<dbReference type="CDD" id="cd00495">
    <property type="entry name" value="Ribosomal_L25_TL5_CTC"/>
    <property type="match status" value="1"/>
</dbReference>
<organism evidence="9 10">
    <name type="scientific">Candidatus Magasanikbacteria bacterium RIFCSPHIGHO2_01_FULL_47_8</name>
    <dbReference type="NCBI Taxonomy" id="1798673"/>
    <lineage>
        <taxon>Bacteria</taxon>
        <taxon>Candidatus Magasanikiibacteriota</taxon>
    </lineage>
</organism>
<feature type="domain" description="Large ribosomal subunit protein bL25 beta" evidence="8">
    <location>
        <begin position="97"/>
        <end position="178"/>
    </location>
</feature>
<dbReference type="NCBIfam" id="TIGR00731">
    <property type="entry name" value="bL25_bact_ctc"/>
    <property type="match status" value="1"/>
</dbReference>
<evidence type="ECO:0000259" key="8">
    <source>
        <dbReference type="Pfam" id="PF14693"/>
    </source>
</evidence>
<dbReference type="HAMAP" id="MF_01334">
    <property type="entry name" value="Ribosomal_bL25_CTC"/>
    <property type="match status" value="1"/>
</dbReference>
<reference evidence="9 10" key="1">
    <citation type="journal article" date="2016" name="Nat. Commun.">
        <title>Thousands of microbial genomes shed light on interconnected biogeochemical processes in an aquifer system.</title>
        <authorList>
            <person name="Anantharaman K."/>
            <person name="Brown C.T."/>
            <person name="Hug L.A."/>
            <person name="Sharon I."/>
            <person name="Castelle C.J."/>
            <person name="Probst A.J."/>
            <person name="Thomas B.C."/>
            <person name="Singh A."/>
            <person name="Wilkins M.J."/>
            <person name="Karaoz U."/>
            <person name="Brodie E.L."/>
            <person name="Williams K.H."/>
            <person name="Hubbard S.S."/>
            <person name="Banfield J.F."/>
        </authorList>
    </citation>
    <scope>NUCLEOTIDE SEQUENCE [LARGE SCALE GENOMIC DNA]</scope>
</reference>
<dbReference type="GO" id="GO:0022625">
    <property type="term" value="C:cytosolic large ribosomal subunit"/>
    <property type="evidence" value="ECO:0007669"/>
    <property type="project" value="TreeGrafter"/>
</dbReference>
<keyword evidence="4 5" id="KW-0687">Ribonucleoprotein</keyword>
<dbReference type="InterPro" id="IPR020930">
    <property type="entry name" value="Ribosomal_uL5_bac-type"/>
</dbReference>
<dbReference type="Pfam" id="PF14693">
    <property type="entry name" value="Ribosomal_TL5_C"/>
    <property type="match status" value="1"/>
</dbReference>
<feature type="compositionally biased region" description="Basic and acidic residues" evidence="6">
    <location>
        <begin position="224"/>
        <end position="244"/>
    </location>
</feature>
<sequence length="244" mass="25848">MYTLTATTRVAKGVPTRSASQVPAVIYGAGGKAESLTLNPAEFLKLYKQAGGSSLIDLSVDGKEVGKVLIQEIQSDPVKDRIIHVDLRRIDMNKAMTAPVVLKFVGESPIIKSSGGTLVTSVQSVEVRCLPKDLVSHIDINLASLVSYDNVIKVKDLQLPAGIEVINPQADDLVVKAAPALTEEQIKAMEEAAAPVDLSKIESAGKKKEEEGEEGAEAPAAGAEAKDAKAAPDKKAPEEKKEKK</sequence>
<dbReference type="Proteomes" id="UP000177953">
    <property type="component" value="Unassembled WGS sequence"/>
</dbReference>